<comment type="caution">
    <text evidence="1">The sequence shown here is derived from an EMBL/GenBank/DDBJ whole genome shotgun (WGS) entry which is preliminary data.</text>
</comment>
<name>A0ACC0N1Y0_RHOML</name>
<reference evidence="1" key="1">
    <citation type="submission" date="2022-02" db="EMBL/GenBank/DDBJ databases">
        <title>Plant Genome Project.</title>
        <authorList>
            <person name="Zhang R.-G."/>
        </authorList>
    </citation>
    <scope>NUCLEOTIDE SEQUENCE</scope>
    <source>
        <strain evidence="1">AT1</strain>
    </source>
</reference>
<accession>A0ACC0N1Y0</accession>
<evidence type="ECO:0000313" key="2">
    <source>
        <dbReference type="Proteomes" id="UP001062846"/>
    </source>
</evidence>
<evidence type="ECO:0000313" key="1">
    <source>
        <dbReference type="EMBL" id="KAI8547165.1"/>
    </source>
</evidence>
<gene>
    <name evidence="1" type="ORF">RHMOL_Rhmol07G0173800</name>
</gene>
<organism evidence="1 2">
    <name type="scientific">Rhododendron molle</name>
    <name type="common">Chinese azalea</name>
    <name type="synonym">Azalea mollis</name>
    <dbReference type="NCBI Taxonomy" id="49168"/>
    <lineage>
        <taxon>Eukaryota</taxon>
        <taxon>Viridiplantae</taxon>
        <taxon>Streptophyta</taxon>
        <taxon>Embryophyta</taxon>
        <taxon>Tracheophyta</taxon>
        <taxon>Spermatophyta</taxon>
        <taxon>Magnoliopsida</taxon>
        <taxon>eudicotyledons</taxon>
        <taxon>Gunneridae</taxon>
        <taxon>Pentapetalae</taxon>
        <taxon>asterids</taxon>
        <taxon>Ericales</taxon>
        <taxon>Ericaceae</taxon>
        <taxon>Ericoideae</taxon>
        <taxon>Rhodoreae</taxon>
        <taxon>Rhododendron</taxon>
    </lineage>
</organism>
<sequence length="591" mass="66170">MGWRLACCSKDTEIIQETQDVEMIVTYNGLESCIQNSPAYKKESGMSRGDGITTDSINEEAASCCHCSTNKNALGSVSAHWNMIKRFEQEMAVEWEVREIPPLGFYDVTENSLYRVFTPDVEPMQERFAKLLLGDDITGGREGLSASLALSNAITNLAASVFGELWRLEPLPEERKSKWRTEMDWLLTPTKYMVELVPSKRIGANGRTMEETLDSMVSAEFWYTEGGSWAEGRSRHTSSMRRWLVPLPQLQITGLSENERAKMLNLGTVVHQIYKAAKSINETVLLQLPVPTLIKDALPKASKLRSGLIKARFSTSFDNANTSHLNIIDFKGHYSDMLKKHSGKESLGEELYKILSVDSQPVSQMLNSLNLKSKHSAIETINRLEAAVFAWKEKVTKQNSGKSPVQKVWSFKTNPILELEKIDVLMDKAEALIQLLKTIYPNLPQTFLEVVKIQYGRDVGHSILEAYSRVLRNLAFKILSRIRDILQEDVLHNPHLHVPTYCFPGTSVTKNANSPVLGQRVRHSLIEKINKVDGGEFHNSSSNIASFELSCSEPKTSSVVGTPRWSGVWGTLGVQEVPSSGEIAELIRAVL</sequence>
<keyword evidence="2" id="KW-1185">Reference proteome</keyword>
<dbReference type="Proteomes" id="UP001062846">
    <property type="component" value="Chromosome 7"/>
</dbReference>
<protein>
    <submittedName>
        <fullName evidence="1">Uncharacterized protein</fullName>
    </submittedName>
</protein>
<proteinExistence type="predicted"/>
<dbReference type="EMBL" id="CM046394">
    <property type="protein sequence ID" value="KAI8547165.1"/>
    <property type="molecule type" value="Genomic_DNA"/>
</dbReference>